<protein>
    <recommendedName>
        <fullName evidence="3">Outer membrane protein beta-barrel domain-containing protein</fullName>
    </recommendedName>
</protein>
<gene>
    <name evidence="1" type="ORF">EHQ76_06650</name>
</gene>
<proteinExistence type="predicted"/>
<name>A0A5F2BK81_9LEPT</name>
<organism evidence="1 2">
    <name type="scientific">Leptospira barantonii</name>
    <dbReference type="NCBI Taxonomy" id="2023184"/>
    <lineage>
        <taxon>Bacteria</taxon>
        <taxon>Pseudomonadati</taxon>
        <taxon>Spirochaetota</taxon>
        <taxon>Spirochaetia</taxon>
        <taxon>Leptospirales</taxon>
        <taxon>Leptospiraceae</taxon>
        <taxon>Leptospira</taxon>
    </lineage>
</organism>
<dbReference type="EMBL" id="RQGN01000036">
    <property type="protein sequence ID" value="TGM05944.1"/>
    <property type="molecule type" value="Genomic_DNA"/>
</dbReference>
<reference evidence="1 2" key="1">
    <citation type="journal article" date="2019" name="PLoS Negl. Trop. Dis.">
        <title>Revisiting the worldwide diversity of Leptospira species in the environment.</title>
        <authorList>
            <person name="Vincent A.T."/>
            <person name="Schiettekatte O."/>
            <person name="Bourhy P."/>
            <person name="Veyrier F.J."/>
            <person name="Picardeau M."/>
        </authorList>
    </citation>
    <scope>NUCLEOTIDE SEQUENCE [LARGE SCALE GENOMIC DNA]</scope>
    <source>
        <strain evidence="1 2">201702444</strain>
    </source>
</reference>
<dbReference type="RefSeq" id="WP_135670286.1">
    <property type="nucleotide sequence ID" value="NZ_RQGN01000036.1"/>
</dbReference>
<dbReference type="Proteomes" id="UP000298429">
    <property type="component" value="Unassembled WGS sequence"/>
</dbReference>
<sequence>MNNIYDLIIMRSIKKYHSLFVILFLLPITIAGEKLSQRKLREKFPFAISYGVTQNGRISLDTLSMAYNAKGDLSMGMNLQYSLRRVSFDYYDNFVILCSPDDSKNNITKCKEFKDQGNISGDFFLNYFPYSGILFVSAHFGLLPNDVKEVVFQNDTFYENFNLNTSTLSYTAERKNTVFSAFGGGLRWEFSPGAIIKVEGGLLQIIRSDDKLYAYSDQRGLLPGSRPTSLKEIELLKRTMKKSPDETDFFFNVSFGYTL</sequence>
<evidence type="ECO:0000313" key="1">
    <source>
        <dbReference type="EMBL" id="TGM05944.1"/>
    </source>
</evidence>
<dbReference type="OrthoDB" id="346174at2"/>
<dbReference type="AlphaFoldDB" id="A0A5F2BK81"/>
<accession>A0A5F2BK81</accession>
<evidence type="ECO:0008006" key="3">
    <source>
        <dbReference type="Google" id="ProtNLM"/>
    </source>
</evidence>
<comment type="caution">
    <text evidence="1">The sequence shown here is derived from an EMBL/GenBank/DDBJ whole genome shotgun (WGS) entry which is preliminary data.</text>
</comment>
<evidence type="ECO:0000313" key="2">
    <source>
        <dbReference type="Proteomes" id="UP000298429"/>
    </source>
</evidence>